<name>A0ABS2A349_9ACTN</name>
<keyword evidence="2" id="KW-0472">Membrane</keyword>
<feature type="transmembrane region" description="Helical" evidence="2">
    <location>
        <begin position="514"/>
        <end position="535"/>
    </location>
</feature>
<feature type="region of interest" description="Disordered" evidence="1">
    <location>
        <begin position="561"/>
        <end position="583"/>
    </location>
</feature>
<organism evidence="3 4">
    <name type="scientific">Paractinoplanes ovalisporus</name>
    <dbReference type="NCBI Taxonomy" id="2810368"/>
    <lineage>
        <taxon>Bacteria</taxon>
        <taxon>Bacillati</taxon>
        <taxon>Actinomycetota</taxon>
        <taxon>Actinomycetes</taxon>
        <taxon>Micromonosporales</taxon>
        <taxon>Micromonosporaceae</taxon>
        <taxon>Paractinoplanes</taxon>
    </lineage>
</organism>
<comment type="caution">
    <text evidence="3">The sequence shown here is derived from an EMBL/GenBank/DDBJ whole genome shotgun (WGS) entry which is preliminary data.</text>
</comment>
<feature type="transmembrane region" description="Helical" evidence="2">
    <location>
        <begin position="822"/>
        <end position="844"/>
    </location>
</feature>
<evidence type="ECO:0000313" key="4">
    <source>
        <dbReference type="Proteomes" id="UP000632138"/>
    </source>
</evidence>
<dbReference type="EMBL" id="JAENHP010000001">
    <property type="protein sequence ID" value="MBM2614263.1"/>
    <property type="molecule type" value="Genomic_DNA"/>
</dbReference>
<keyword evidence="2" id="KW-1133">Transmembrane helix</keyword>
<feature type="transmembrane region" description="Helical" evidence="2">
    <location>
        <begin position="310"/>
        <end position="328"/>
    </location>
</feature>
<feature type="transmembrane region" description="Helical" evidence="2">
    <location>
        <begin position="461"/>
        <end position="480"/>
    </location>
</feature>
<dbReference type="Proteomes" id="UP000632138">
    <property type="component" value="Unassembled WGS sequence"/>
</dbReference>
<feature type="transmembrane region" description="Helical" evidence="2">
    <location>
        <begin position="395"/>
        <end position="419"/>
    </location>
</feature>
<evidence type="ECO:0008006" key="5">
    <source>
        <dbReference type="Google" id="ProtNLM"/>
    </source>
</evidence>
<keyword evidence="2" id="KW-0812">Transmembrane</keyword>
<evidence type="ECO:0000256" key="1">
    <source>
        <dbReference type="SAM" id="MobiDB-lite"/>
    </source>
</evidence>
<accession>A0ABS2A349</accession>
<evidence type="ECO:0000256" key="2">
    <source>
        <dbReference type="SAM" id="Phobius"/>
    </source>
</evidence>
<feature type="transmembrane region" description="Helical" evidence="2">
    <location>
        <begin position="864"/>
        <end position="886"/>
    </location>
</feature>
<keyword evidence="4" id="KW-1185">Reference proteome</keyword>
<evidence type="ECO:0000313" key="3">
    <source>
        <dbReference type="EMBL" id="MBM2614263.1"/>
    </source>
</evidence>
<gene>
    <name evidence="3" type="ORF">JIG36_01675</name>
</gene>
<dbReference type="RefSeq" id="WP_203374170.1">
    <property type="nucleotide sequence ID" value="NZ_JAENHP010000001.1"/>
</dbReference>
<feature type="transmembrane region" description="Helical" evidence="2">
    <location>
        <begin position="769"/>
        <end position="788"/>
    </location>
</feature>
<feature type="transmembrane region" description="Helical" evidence="2">
    <location>
        <begin position="431"/>
        <end position="449"/>
    </location>
</feature>
<proteinExistence type="predicted"/>
<sequence>MLIRAAFGALFRAGLWSVLVVLAFVVAGVAFAAPAMFAEAGRNAAFQAGRDAVPDTARQDDAALVRLTGSRSPDSAGQQRLLTELRTIPHLSPPRLDGGSAGKELSWSKPWASTVSAGARQADARLYAVTEPAAELVVTDGSGPAGGVWLPEPLGFRPGETVTVTVADKSATAKVSGLYAIVPGGRRPADVAGSRSWALRDRDLPFDSRTTTLKAYLVIGDVPTTERLADGIDDQILWAAESTLDEGVTLAEARETGRGVADLRRRVSEQSFDGGTDAVTGRLASGIGRIADQAGAASETVRQKTRPIEWAAVTVALMTVLAMVLLSVRRRVVELRHAVGSGVAPLAVGGLWLAEHLLPAVLGSAAGWGVAWLLVTRAGPPGAVTASSMLPALGSAGLAAAAGLLIAAAVPALATARYVRPLPPATPRRPLPWATPVLVVALVAGAGLASSGGEGVRSVDLLVPLLVLAAAGVLGGLLLSRLTGLRRSFRGGSLRGVVWLARRRLADNSAERRLAVAVMTAGLGMLLFALCALTASATTVDDRVAVQAGAESVAVLDGGSAQLDPDAAEVPEKPSEDPVPGVRTPPLPAYATVVWRYDAWTSLDAAQHDLLVVDPVKFREVALWGRGPDLAEARDALPRLEGEPEADRVPAIVVADPAAAGQSAVSVDVGAWKGTLDVVAHVDAFPGLDAKPTYVVSEKAFFAQFGSADPRLRPRDSNAYTGAFVRTLVWSSRGTDAITSPLGVEPERVTTAAELRQRDIYVAASRSRGYQVAVAAYLALLAVLALCVHAQRTAAARRASDLMLIRVGLGPGRALRARLLELSLLAAVALAGAVAGVAALLPLGSRLLDDEPTRLPALHFGLTVPGLAVTAAVAVAAVVPAVLFTTSRSAEEASYRDDG</sequence>
<protein>
    <recommendedName>
        <fullName evidence="5">FtsX-like permease family protein</fullName>
    </recommendedName>
</protein>
<reference evidence="3 4" key="1">
    <citation type="submission" date="2021-01" db="EMBL/GenBank/DDBJ databases">
        <title>Actinoplanes sp. nov. LDG1-06 isolated from lichen.</title>
        <authorList>
            <person name="Saeng-In P."/>
            <person name="Phongsopitanun W."/>
            <person name="Kanchanasin P."/>
            <person name="Yuki M."/>
            <person name="Kudo T."/>
            <person name="Ohkuma M."/>
            <person name="Tanasupawat S."/>
        </authorList>
    </citation>
    <scope>NUCLEOTIDE SEQUENCE [LARGE SCALE GENOMIC DNA]</scope>
    <source>
        <strain evidence="3 4">LDG1-06</strain>
    </source>
</reference>